<evidence type="ECO:0000259" key="4">
    <source>
        <dbReference type="Pfam" id="PF04909"/>
    </source>
</evidence>
<dbReference type="PANTHER" id="PTHR21240">
    <property type="entry name" value="2-AMINO-3-CARBOXYLMUCONATE-6-SEMIALDEHYDE DECARBOXYLASE"/>
    <property type="match status" value="1"/>
</dbReference>
<evidence type="ECO:0000256" key="1">
    <source>
        <dbReference type="ARBA" id="ARBA00022793"/>
    </source>
</evidence>
<organism evidence="5 6">
    <name type="scientific">Lineolata rhizophorae</name>
    <dbReference type="NCBI Taxonomy" id="578093"/>
    <lineage>
        <taxon>Eukaryota</taxon>
        <taxon>Fungi</taxon>
        <taxon>Dikarya</taxon>
        <taxon>Ascomycota</taxon>
        <taxon>Pezizomycotina</taxon>
        <taxon>Dothideomycetes</taxon>
        <taxon>Dothideomycetes incertae sedis</taxon>
        <taxon>Lineolatales</taxon>
        <taxon>Lineolataceae</taxon>
        <taxon>Lineolata</taxon>
    </lineage>
</organism>
<gene>
    <name evidence="5" type="ORF">BDY21DRAFT_365001</name>
</gene>
<dbReference type="Proteomes" id="UP000799766">
    <property type="component" value="Unassembled WGS sequence"/>
</dbReference>
<dbReference type="AlphaFoldDB" id="A0A6A6NWU8"/>
<dbReference type="PANTHER" id="PTHR21240:SF31">
    <property type="entry name" value="AMIDOHYDROLASE FAMILY PROTEIN (AFU_ORTHOLOGUE AFUA_7G05840)"/>
    <property type="match status" value="1"/>
</dbReference>
<name>A0A6A6NWU8_9PEZI</name>
<dbReference type="GO" id="GO:0016787">
    <property type="term" value="F:hydrolase activity"/>
    <property type="evidence" value="ECO:0007669"/>
    <property type="project" value="InterPro"/>
</dbReference>
<dbReference type="InterPro" id="IPR032466">
    <property type="entry name" value="Metal_Hydrolase"/>
</dbReference>
<dbReference type="OrthoDB" id="432010at2759"/>
<dbReference type="InterPro" id="IPR032465">
    <property type="entry name" value="ACMSD"/>
</dbReference>
<dbReference type="GO" id="GO:0019748">
    <property type="term" value="P:secondary metabolic process"/>
    <property type="evidence" value="ECO:0007669"/>
    <property type="project" value="TreeGrafter"/>
</dbReference>
<dbReference type="InterPro" id="IPR006680">
    <property type="entry name" value="Amidohydro-rel"/>
</dbReference>
<evidence type="ECO:0000256" key="2">
    <source>
        <dbReference type="ARBA" id="ARBA00023239"/>
    </source>
</evidence>
<accession>A0A6A6NWU8</accession>
<dbReference type="EMBL" id="MU001685">
    <property type="protein sequence ID" value="KAF2455733.1"/>
    <property type="molecule type" value="Genomic_DNA"/>
</dbReference>
<keyword evidence="6" id="KW-1185">Reference proteome</keyword>
<feature type="domain" description="Amidohydrolase-related" evidence="4">
    <location>
        <begin position="42"/>
        <end position="335"/>
    </location>
</feature>
<dbReference type="Pfam" id="PF04909">
    <property type="entry name" value="Amidohydro_2"/>
    <property type="match status" value="1"/>
</dbReference>
<dbReference type="GO" id="GO:0016831">
    <property type="term" value="F:carboxy-lyase activity"/>
    <property type="evidence" value="ECO:0007669"/>
    <property type="project" value="UniProtKB-KW"/>
</dbReference>
<evidence type="ECO:0000313" key="5">
    <source>
        <dbReference type="EMBL" id="KAF2455733.1"/>
    </source>
</evidence>
<dbReference type="GO" id="GO:0005829">
    <property type="term" value="C:cytosol"/>
    <property type="evidence" value="ECO:0007669"/>
    <property type="project" value="TreeGrafter"/>
</dbReference>
<comment type="similarity">
    <text evidence="3">Belongs to the metallo-dependent hydrolases superfamily.</text>
</comment>
<dbReference type="SUPFAM" id="SSF51556">
    <property type="entry name" value="Metallo-dependent hydrolases"/>
    <property type="match status" value="1"/>
</dbReference>
<dbReference type="Gene3D" id="3.20.20.140">
    <property type="entry name" value="Metal-dependent hydrolases"/>
    <property type="match status" value="1"/>
</dbReference>
<keyword evidence="1 3" id="KW-0210">Decarboxylase</keyword>
<proteinExistence type="inferred from homology"/>
<evidence type="ECO:0000256" key="3">
    <source>
        <dbReference type="RuleBase" id="RU366045"/>
    </source>
</evidence>
<reference evidence="5" key="1">
    <citation type="journal article" date="2020" name="Stud. Mycol.">
        <title>101 Dothideomycetes genomes: a test case for predicting lifestyles and emergence of pathogens.</title>
        <authorList>
            <person name="Haridas S."/>
            <person name="Albert R."/>
            <person name="Binder M."/>
            <person name="Bloem J."/>
            <person name="Labutti K."/>
            <person name="Salamov A."/>
            <person name="Andreopoulos B."/>
            <person name="Baker S."/>
            <person name="Barry K."/>
            <person name="Bills G."/>
            <person name="Bluhm B."/>
            <person name="Cannon C."/>
            <person name="Castanera R."/>
            <person name="Culley D."/>
            <person name="Daum C."/>
            <person name="Ezra D."/>
            <person name="Gonzalez J."/>
            <person name="Henrissat B."/>
            <person name="Kuo A."/>
            <person name="Liang C."/>
            <person name="Lipzen A."/>
            <person name="Lutzoni F."/>
            <person name="Magnuson J."/>
            <person name="Mondo S."/>
            <person name="Nolan M."/>
            <person name="Ohm R."/>
            <person name="Pangilinan J."/>
            <person name="Park H.-J."/>
            <person name="Ramirez L."/>
            <person name="Alfaro M."/>
            <person name="Sun H."/>
            <person name="Tritt A."/>
            <person name="Yoshinaga Y."/>
            <person name="Zwiers L.-H."/>
            <person name="Turgeon B."/>
            <person name="Goodwin S."/>
            <person name="Spatafora J."/>
            <person name="Crous P."/>
            <person name="Grigoriev I."/>
        </authorList>
    </citation>
    <scope>NUCLEOTIDE SEQUENCE</scope>
    <source>
        <strain evidence="5">ATCC 16933</strain>
    </source>
</reference>
<sequence>MAKGTIAVEEATIDPGSVASLGRWIKLLEPGADHEAALTAHRKRLQDICEDRLKQMDEEGVEYMLLSITSPGPQGEQDQATAEKMAKDSNDWLAGQVAKKPDRFGALAALSMHSPEQASAELQRAVKTLGMFGALVNDYQTTGLEGTGKEYYDTEKYDPFWKVVEELDVPVYFHPRYPQELGPADPWGARRHLIGAAVSFHIDLSYHIYAMCSSGTFDRFPNVKIVVGHLGENIPFNLWRACHWYNKPSKKATRPSKHDYKHYFKTNVYITTSGNFNTRGLKFCIEELGVDRCLYSIDTPYDAIIDGQTWWRSVDIPEDQKRDVGRRNAIRLFKLPLEL</sequence>
<keyword evidence="2 3" id="KW-0456">Lyase</keyword>
<evidence type="ECO:0000313" key="6">
    <source>
        <dbReference type="Proteomes" id="UP000799766"/>
    </source>
</evidence>
<protein>
    <recommendedName>
        <fullName evidence="4">Amidohydrolase-related domain-containing protein</fullName>
    </recommendedName>
</protein>